<feature type="binding site" evidence="5">
    <location>
        <position position="159"/>
    </location>
    <ligand>
        <name>substrate</name>
    </ligand>
</feature>
<dbReference type="GO" id="GO:0005737">
    <property type="term" value="C:cytoplasm"/>
    <property type="evidence" value="ECO:0007669"/>
    <property type="project" value="TreeGrafter"/>
</dbReference>
<dbReference type="GO" id="GO:0035515">
    <property type="term" value="F:oxidative RNA demethylase activity"/>
    <property type="evidence" value="ECO:0007669"/>
    <property type="project" value="TreeGrafter"/>
</dbReference>
<dbReference type="GO" id="GO:0035516">
    <property type="term" value="F:broad specificity oxidative DNA demethylase activity"/>
    <property type="evidence" value="ECO:0007669"/>
    <property type="project" value="TreeGrafter"/>
</dbReference>
<sequence length="211" mass="23463">MSDLFAHDEPLAVAPDAYLLKGFLSDEDEMLLAEIRRLTAISPFRHMQTPGGYRMSAAMSSCGTCGWVSDAKGYRYSQTDPLTGNPWPPLPDAFFSLSRQAAEWAGFDGFSPDRCLINCYIPGAGMSLHQDRDEPDRRQPIVSFSLGLPVQFQFGGSERRHPLKTFALEHGDVLVWGGCSRLNYHAVRPVRAGVHPLAGARRFNLTFRCAR</sequence>
<feature type="domain" description="Fe2OG dioxygenase" evidence="7">
    <location>
        <begin position="111"/>
        <end position="211"/>
    </location>
</feature>
<evidence type="ECO:0000256" key="6">
    <source>
        <dbReference type="PIRSR" id="PIRSR604574-2"/>
    </source>
</evidence>
<dbReference type="PANTHER" id="PTHR16557:SF2">
    <property type="entry name" value="NUCLEIC ACID DIOXYGENASE ALKBH1"/>
    <property type="match status" value="1"/>
</dbReference>
<dbReference type="InterPro" id="IPR027450">
    <property type="entry name" value="AlkB-like"/>
</dbReference>
<feature type="binding site" evidence="5">
    <location>
        <begin position="118"/>
        <end position="120"/>
    </location>
    <ligand>
        <name>2-oxoglutarate</name>
        <dbReference type="ChEBI" id="CHEBI:16810"/>
    </ligand>
</feature>
<dbReference type="GO" id="GO:0008198">
    <property type="term" value="F:ferrous iron binding"/>
    <property type="evidence" value="ECO:0007669"/>
    <property type="project" value="TreeGrafter"/>
</dbReference>
<dbReference type="Pfam" id="PF13532">
    <property type="entry name" value="2OG-FeII_Oxy_2"/>
    <property type="match status" value="1"/>
</dbReference>
<dbReference type="AlphaFoldDB" id="A0A433ZUG6"/>
<evidence type="ECO:0000259" key="7">
    <source>
        <dbReference type="PROSITE" id="PS51471"/>
    </source>
</evidence>
<evidence type="ECO:0000256" key="3">
    <source>
        <dbReference type="ARBA" id="ARBA00023002"/>
    </source>
</evidence>
<keyword evidence="1 6" id="KW-0479">Metal-binding</keyword>
<gene>
    <name evidence="8" type="ORF">CKG00_04520</name>
</gene>
<organism evidence="8 9">
    <name type="scientific">Morganella morganii</name>
    <name type="common">Proteus morganii</name>
    <dbReference type="NCBI Taxonomy" id="582"/>
    <lineage>
        <taxon>Bacteria</taxon>
        <taxon>Pseudomonadati</taxon>
        <taxon>Pseudomonadota</taxon>
        <taxon>Gammaproteobacteria</taxon>
        <taxon>Enterobacterales</taxon>
        <taxon>Morganellaceae</taxon>
        <taxon>Morganella</taxon>
    </lineage>
</organism>
<dbReference type="NCBIfam" id="NF011930">
    <property type="entry name" value="PRK15401.1"/>
    <property type="match status" value="1"/>
</dbReference>
<dbReference type="GO" id="GO:0035513">
    <property type="term" value="P:oxidative RNA demethylation"/>
    <property type="evidence" value="ECO:0007669"/>
    <property type="project" value="TreeGrafter"/>
</dbReference>
<comment type="cofactor">
    <cofactor evidence="6">
        <name>Fe(2+)</name>
        <dbReference type="ChEBI" id="CHEBI:29033"/>
    </cofactor>
    <text evidence="6">Binds 1 Fe(2+) ion per subunit.</text>
</comment>
<evidence type="ECO:0000313" key="8">
    <source>
        <dbReference type="EMBL" id="RUT65751.1"/>
    </source>
</evidence>
<feature type="binding site" evidence="5">
    <location>
        <begin position="74"/>
        <end position="76"/>
    </location>
    <ligand>
        <name>substrate</name>
    </ligand>
</feature>
<accession>A0A433ZUG6</accession>
<keyword evidence="2 8" id="KW-0223">Dioxygenase</keyword>
<feature type="binding site" evidence="6">
    <location>
        <position position="129"/>
    </location>
    <ligand>
        <name>Fe cation</name>
        <dbReference type="ChEBI" id="CHEBI:24875"/>
        <note>catalytic</note>
    </ligand>
</feature>
<feature type="binding site" evidence="5">
    <location>
        <position position="133"/>
    </location>
    <ligand>
        <name>substrate</name>
    </ligand>
</feature>
<feature type="binding site" evidence="5">
    <location>
        <position position="67"/>
    </location>
    <ligand>
        <name>substrate</name>
    </ligand>
</feature>
<dbReference type="PANTHER" id="PTHR16557">
    <property type="entry name" value="ALKYLATED DNA REPAIR PROTEIN ALKB-RELATED"/>
    <property type="match status" value="1"/>
</dbReference>
<evidence type="ECO:0000313" key="9">
    <source>
        <dbReference type="Proteomes" id="UP000286908"/>
    </source>
</evidence>
<dbReference type="Proteomes" id="UP000286908">
    <property type="component" value="Unassembled WGS sequence"/>
</dbReference>
<proteinExistence type="predicted"/>
<dbReference type="PROSITE" id="PS51471">
    <property type="entry name" value="FE2OG_OXY"/>
    <property type="match status" value="1"/>
</dbReference>
<protein>
    <submittedName>
        <fullName evidence="8">Alpha-ketoglutarate-dependent dioxygenase AlkB</fullName>
    </submittedName>
</protein>
<dbReference type="EMBL" id="NRQY01000001">
    <property type="protein sequence ID" value="RUT65751.1"/>
    <property type="molecule type" value="Genomic_DNA"/>
</dbReference>
<dbReference type="Gene3D" id="2.60.120.590">
    <property type="entry name" value="Alpha-ketoglutarate-dependent dioxygenase AlkB-like"/>
    <property type="match status" value="1"/>
</dbReference>
<dbReference type="SUPFAM" id="SSF51197">
    <property type="entry name" value="Clavaminate synthase-like"/>
    <property type="match status" value="1"/>
</dbReference>
<evidence type="ECO:0000256" key="4">
    <source>
        <dbReference type="ARBA" id="ARBA00023004"/>
    </source>
</evidence>
<name>A0A433ZUG6_MORMO</name>
<dbReference type="InterPro" id="IPR004574">
    <property type="entry name" value="Alkb"/>
</dbReference>
<dbReference type="InterPro" id="IPR037151">
    <property type="entry name" value="AlkB-like_sf"/>
</dbReference>
<evidence type="ECO:0000256" key="5">
    <source>
        <dbReference type="PIRSR" id="PIRSR604574-1"/>
    </source>
</evidence>
<dbReference type="OrthoDB" id="9796932at2"/>
<feature type="binding site" evidence="6">
    <location>
        <position position="131"/>
    </location>
    <ligand>
        <name>Fe cation</name>
        <dbReference type="ChEBI" id="CHEBI:24875"/>
        <note>catalytic</note>
    </ligand>
</feature>
<keyword evidence="4 6" id="KW-0408">Iron</keyword>
<feature type="binding site" evidence="5">
    <location>
        <begin position="202"/>
        <end position="208"/>
    </location>
    <ligand>
        <name>2-oxoglutarate</name>
        <dbReference type="ChEBI" id="CHEBI:16810"/>
    </ligand>
</feature>
<feature type="binding site" evidence="6">
    <location>
        <position position="185"/>
    </location>
    <ligand>
        <name>Fe cation</name>
        <dbReference type="ChEBI" id="CHEBI:24875"/>
        <note>catalytic</note>
    </ligand>
</feature>
<evidence type="ECO:0000256" key="2">
    <source>
        <dbReference type="ARBA" id="ARBA00022964"/>
    </source>
</evidence>
<reference evidence="8 9" key="1">
    <citation type="submission" date="2017-08" db="EMBL/GenBank/DDBJ databases">
        <title>Draft genome sequence of pheromone producing symbiont Morganella morganii, of the female New Zealand grass grub Costelytra giveni.</title>
        <authorList>
            <person name="Laugraud A."/>
            <person name="Young S.D."/>
            <person name="Hurst M.H."/>
        </authorList>
    </citation>
    <scope>NUCLEOTIDE SEQUENCE [LARGE SCALE GENOMIC DNA]</scope>
    <source>
        <strain evidence="8 9">MMsCG</strain>
    </source>
</reference>
<evidence type="ECO:0000256" key="1">
    <source>
        <dbReference type="ARBA" id="ARBA00022723"/>
    </source>
</evidence>
<dbReference type="InterPro" id="IPR005123">
    <property type="entry name" value="Oxoglu/Fe-dep_dioxygenase_dom"/>
</dbReference>
<comment type="caution">
    <text evidence="8">The sequence shown here is derived from an EMBL/GenBank/DDBJ whole genome shotgun (WGS) entry which is preliminary data.</text>
</comment>
<keyword evidence="3" id="KW-0560">Oxidoreductase</keyword>